<dbReference type="STRING" id="1122195.SAMN02745164_00010"/>
<dbReference type="AlphaFoldDB" id="A0A1M4S4B7"/>
<evidence type="ECO:0000259" key="8">
    <source>
        <dbReference type="PROSITE" id="PS51161"/>
    </source>
</evidence>
<dbReference type="GO" id="GO:0008270">
    <property type="term" value="F:zinc ion binding"/>
    <property type="evidence" value="ECO:0007669"/>
    <property type="project" value="UniProtKB-UniRule"/>
</dbReference>
<gene>
    <name evidence="7" type="primary">nrdR</name>
    <name evidence="9" type="ORF">SAMN02745164_00010</name>
</gene>
<dbReference type="InterPro" id="IPR005144">
    <property type="entry name" value="ATP-cone_dom"/>
</dbReference>
<dbReference type="RefSeq" id="WP_072862116.1">
    <property type="nucleotide sequence ID" value="NZ_FQUI01000001.1"/>
</dbReference>
<feature type="domain" description="ATP-cone" evidence="8">
    <location>
        <begin position="49"/>
        <end position="139"/>
    </location>
</feature>
<dbReference type="NCBIfam" id="TIGR00244">
    <property type="entry name" value="transcriptional regulator NrdR"/>
    <property type="match status" value="1"/>
</dbReference>
<keyword evidence="7" id="KW-0862">Zinc</keyword>
<dbReference type="GO" id="GO:0005524">
    <property type="term" value="F:ATP binding"/>
    <property type="evidence" value="ECO:0007669"/>
    <property type="project" value="UniProtKB-UniRule"/>
</dbReference>
<reference evidence="9" key="1">
    <citation type="submission" date="2016-11" db="EMBL/GenBank/DDBJ databases">
        <authorList>
            <person name="Varghese N."/>
            <person name="Submissions S."/>
        </authorList>
    </citation>
    <scope>NUCLEOTIDE SEQUENCE [LARGE SCALE GENOMIC DNA]</scope>
    <source>
        <strain evidence="9">DSM 16785</strain>
    </source>
</reference>
<evidence type="ECO:0000256" key="7">
    <source>
        <dbReference type="HAMAP-Rule" id="MF_00440"/>
    </source>
</evidence>
<comment type="caution">
    <text evidence="9">The sequence shown here is derived from an EMBL/GenBank/DDBJ whole genome shotgun (WGS) entry which is preliminary data.</text>
</comment>
<feature type="zinc finger region" evidence="7">
    <location>
        <begin position="3"/>
        <end position="34"/>
    </location>
</feature>
<evidence type="ECO:0000256" key="6">
    <source>
        <dbReference type="ARBA" id="ARBA00023163"/>
    </source>
</evidence>
<evidence type="ECO:0000256" key="2">
    <source>
        <dbReference type="ARBA" id="ARBA00022741"/>
    </source>
</evidence>
<keyword evidence="1 7" id="KW-0678">Repressor</keyword>
<sequence length="152" mass="17936">MKCPYCGHDETRVLDSRTIAEGTVTRRRRECLKCNSRFTTYERYETHKIFIIKKNGQRELFDRQKILNGLIKACHKRSISYEQIENLAAEIEEKIRKMGSSEIESVKIGDMIMNELKKIDHVAYVRFASVYKEFGDLDHFIKIINDLKTKEV</sequence>
<dbReference type="OrthoDB" id="9807461at2"/>
<keyword evidence="10" id="KW-1185">Reference proteome</keyword>
<dbReference type="EMBL" id="FQUI01000001">
    <property type="protein sequence ID" value="SHE27054.1"/>
    <property type="molecule type" value="Genomic_DNA"/>
</dbReference>
<dbReference type="PROSITE" id="PS51161">
    <property type="entry name" value="ATP_CONE"/>
    <property type="match status" value="1"/>
</dbReference>
<comment type="function">
    <text evidence="7">Negatively regulates transcription of bacterial ribonucleotide reductase nrd genes and operons by binding to NrdR-boxes.</text>
</comment>
<evidence type="ECO:0000256" key="4">
    <source>
        <dbReference type="ARBA" id="ARBA00023015"/>
    </source>
</evidence>
<keyword evidence="4 7" id="KW-0805">Transcription regulation</keyword>
<dbReference type="PANTHER" id="PTHR30455:SF2">
    <property type="entry name" value="TRANSCRIPTIONAL REPRESSOR NRDR"/>
    <property type="match status" value="1"/>
</dbReference>
<dbReference type="InterPro" id="IPR003796">
    <property type="entry name" value="RNR_NrdR-like"/>
</dbReference>
<dbReference type="Pfam" id="PF03477">
    <property type="entry name" value="ATP-cone"/>
    <property type="match status" value="1"/>
</dbReference>
<evidence type="ECO:0000256" key="3">
    <source>
        <dbReference type="ARBA" id="ARBA00022840"/>
    </source>
</evidence>
<dbReference type="Pfam" id="PF22811">
    <property type="entry name" value="Zn_ribbon_NrdR"/>
    <property type="match status" value="1"/>
</dbReference>
<keyword evidence="3 7" id="KW-0067">ATP-binding</keyword>
<dbReference type="GO" id="GO:0003677">
    <property type="term" value="F:DNA binding"/>
    <property type="evidence" value="ECO:0007669"/>
    <property type="project" value="UniProtKB-KW"/>
</dbReference>
<dbReference type="GO" id="GO:0045892">
    <property type="term" value="P:negative regulation of DNA-templated transcription"/>
    <property type="evidence" value="ECO:0007669"/>
    <property type="project" value="UniProtKB-UniRule"/>
</dbReference>
<evidence type="ECO:0000256" key="1">
    <source>
        <dbReference type="ARBA" id="ARBA00022491"/>
    </source>
</evidence>
<dbReference type="InterPro" id="IPR055173">
    <property type="entry name" value="NrdR-like_N"/>
</dbReference>
<keyword evidence="7" id="KW-0479">Metal-binding</keyword>
<keyword evidence="2 7" id="KW-0547">Nucleotide-binding</keyword>
<evidence type="ECO:0000256" key="5">
    <source>
        <dbReference type="ARBA" id="ARBA00023125"/>
    </source>
</evidence>
<evidence type="ECO:0000313" key="9">
    <source>
        <dbReference type="EMBL" id="SHE27054.1"/>
    </source>
</evidence>
<dbReference type="HAMAP" id="MF_00440">
    <property type="entry name" value="NrdR"/>
    <property type="match status" value="1"/>
</dbReference>
<accession>A0A1M4S4B7</accession>
<keyword evidence="6 7" id="KW-0804">Transcription</keyword>
<proteinExistence type="inferred from homology"/>
<keyword evidence="5 7" id="KW-0238">DNA-binding</keyword>
<organism evidence="9 10">
    <name type="scientific">Marinitoga hydrogenitolerans (strain DSM 16785 / JCM 12826 / AT1271)</name>
    <dbReference type="NCBI Taxonomy" id="1122195"/>
    <lineage>
        <taxon>Bacteria</taxon>
        <taxon>Thermotogati</taxon>
        <taxon>Thermotogota</taxon>
        <taxon>Thermotogae</taxon>
        <taxon>Petrotogales</taxon>
        <taxon>Petrotogaceae</taxon>
        <taxon>Marinitoga</taxon>
    </lineage>
</organism>
<dbReference type="PANTHER" id="PTHR30455">
    <property type="entry name" value="TRANSCRIPTIONAL REPRESSOR NRDR"/>
    <property type="match status" value="1"/>
</dbReference>
<protein>
    <recommendedName>
        <fullName evidence="7">Transcriptional repressor NrdR</fullName>
    </recommendedName>
</protein>
<keyword evidence="7" id="KW-0863">Zinc-finger</keyword>
<evidence type="ECO:0000313" key="10">
    <source>
        <dbReference type="Proteomes" id="UP000184334"/>
    </source>
</evidence>
<name>A0A1M4S4B7_MARH1</name>
<comment type="similarity">
    <text evidence="7">Belongs to the NrdR family.</text>
</comment>
<comment type="cofactor">
    <cofactor evidence="7">
        <name>Zn(2+)</name>
        <dbReference type="ChEBI" id="CHEBI:29105"/>
    </cofactor>
    <text evidence="7">Binds 1 zinc ion.</text>
</comment>
<dbReference type="Proteomes" id="UP000184334">
    <property type="component" value="Unassembled WGS sequence"/>
</dbReference>